<feature type="region of interest" description="Disordered" evidence="12">
    <location>
        <begin position="338"/>
        <end position="411"/>
    </location>
</feature>
<evidence type="ECO:0000313" key="16">
    <source>
        <dbReference type="Proteomes" id="UP000742024"/>
    </source>
</evidence>
<keyword evidence="4" id="KW-0723">Serine/threonine-protein kinase</keyword>
<feature type="domain" description="Protein kinase" evidence="13">
    <location>
        <begin position="50"/>
        <end position="337"/>
    </location>
</feature>
<evidence type="ECO:0000259" key="13">
    <source>
        <dbReference type="PROSITE" id="PS50011"/>
    </source>
</evidence>
<dbReference type="SMART" id="SM00220">
    <property type="entry name" value="S_TKc"/>
    <property type="match status" value="1"/>
</dbReference>
<sequence>MASHGYQPAQVPGSGHGPHGGFAPHVMPSHGAPAGTFSPGTKIQVGSHRVVIQKYLSEGGFAHVYLVKLSSPIDGNDLAVLKRVAVPDKESLRGMRIEVETMKRLKGHRPIVTYIDSHASELKNGGYEVFLLMEFCDGGGLIDFMNTRLQHRLTEPEILHIFADVAEGVACMHYLKPPLLHRDLKVENVLIVKHGSSKRFKVCDFGSTAPPRPAPTTVVECRLMDEDIQKHTTLQYRAPEMVDVYRKQPLNEKSDIWALGVFLYKLCYYTTPFEDQGQLAIMNASFKYPHHPTFSDRLKKLIGSMLREDMQSRPNIYQVLLEACAMQGREVPIHDIYSGKGQQESYSTSTTSPPKAQQSKAGVIVGAVYSPPPDDKPSLPDIVPMRRGRPAISPGPSRQQDSSARKVTDGDPFAALDSASAQKLADADEISSRFPTLDQFALLHDKGTKFDFDASATSPNTENRPIEQQQQNSERSAEEAFSIVSSLTSQTKPSHTARPHSVTPVAHHAQNHPPPPIERSQSSKSPFSAPSQKEHVPSSRASAIIRSNPDLEAIAMSSQTAPKYVSTGTMTSDVSSRAPPPQADTRYGQKSLPRASSPKHASSGVLPVHARPSHLRRPSLSSRPSLEDNRRQAHAGDNTATTSSGTSTIRPRPASTGFDSSTLEFLRERELEKPHKSSTQPLPHASKMPGTISPSRTSSSPRPKHMDDDSLLLDVTDAKAMPHLKQVDLDRTLASGSLGPLKPAKKLSGAIHRFETGSLQEVTNVDVSSPQTHPTMGPAATESSARSDLRDAVTGQTSNVLVDIDDDDMTPEMRREVERKQLEEEEKRVVAAQAEYRSRIASPSSKPTPGPKNVGGSSRTASTIQSRMQSLLNEDQNRPTVVQRTAQGYGKYTDDPTPTPSSNAPPSLPRKPAESKPGPYNGLPYNGTRPTNTRPSHPTATSALPSTAKPAGSKAPPPAPKKKPTHLNNLSATGARPASPVKQNPATQAEQLIAMDLPHQPLIEMSAQEKADYIADFAKRFPSLGALEMEARREAAQ</sequence>
<reference evidence="14 16" key="1">
    <citation type="journal article" date="2020" name="bioRxiv">
        <title>Whole genome comparisons of ergot fungi reveals the divergence and evolution of species within the genus Claviceps are the result of varying mechanisms driving genome evolution and host range expansion.</title>
        <authorList>
            <person name="Wyka S.A."/>
            <person name="Mondo S.J."/>
            <person name="Liu M."/>
            <person name="Dettman J."/>
            <person name="Nalam V."/>
            <person name="Broders K.D."/>
        </authorList>
    </citation>
    <scope>NUCLEOTIDE SEQUENCE</scope>
    <source>
        <strain evidence="14">CCC 1102</strain>
        <strain evidence="15 16">LM583</strain>
    </source>
</reference>
<dbReference type="GO" id="GO:0007015">
    <property type="term" value="P:actin filament organization"/>
    <property type="evidence" value="ECO:0007669"/>
    <property type="project" value="TreeGrafter"/>
</dbReference>
<dbReference type="PANTHER" id="PTHR22967:SF57">
    <property type="entry name" value="AUXILIN, ISOFORM A-RELATED"/>
    <property type="match status" value="1"/>
</dbReference>
<keyword evidence="7" id="KW-0547">Nucleotide-binding</keyword>
<organism evidence="14 17">
    <name type="scientific">Claviceps arundinis</name>
    <dbReference type="NCBI Taxonomy" id="1623583"/>
    <lineage>
        <taxon>Eukaryota</taxon>
        <taxon>Fungi</taxon>
        <taxon>Dikarya</taxon>
        <taxon>Ascomycota</taxon>
        <taxon>Pezizomycotina</taxon>
        <taxon>Sordariomycetes</taxon>
        <taxon>Hypocreomycetidae</taxon>
        <taxon>Hypocreales</taxon>
        <taxon>Clavicipitaceae</taxon>
        <taxon>Claviceps</taxon>
    </lineage>
</organism>
<keyword evidence="6" id="KW-0808">Transferase</keyword>
<proteinExistence type="predicted"/>
<dbReference type="AlphaFoldDB" id="A0A9P7MR75"/>
<feature type="compositionally biased region" description="Low complexity" evidence="12">
    <location>
        <begin position="520"/>
        <end position="531"/>
    </location>
</feature>
<dbReference type="FunFam" id="1.10.510.10:FF:000441">
    <property type="entry name" value="Serine/threonine protein kinase"/>
    <property type="match status" value="1"/>
</dbReference>
<feature type="compositionally biased region" description="Polar residues" evidence="12">
    <location>
        <begin position="638"/>
        <end position="649"/>
    </location>
</feature>
<evidence type="ECO:0000256" key="7">
    <source>
        <dbReference type="ARBA" id="ARBA00022741"/>
    </source>
</evidence>
<evidence type="ECO:0000256" key="9">
    <source>
        <dbReference type="ARBA" id="ARBA00022840"/>
    </source>
</evidence>
<feature type="compositionally biased region" description="Polar residues" evidence="12">
    <location>
        <begin position="483"/>
        <end position="494"/>
    </location>
</feature>
<feature type="compositionally biased region" description="Basic and acidic residues" evidence="12">
    <location>
        <begin position="665"/>
        <end position="675"/>
    </location>
</feature>
<comment type="catalytic activity">
    <reaction evidence="10">
        <text>L-threonyl-[protein] + ATP = O-phospho-L-threonyl-[protein] + ADP + H(+)</text>
        <dbReference type="Rhea" id="RHEA:46608"/>
        <dbReference type="Rhea" id="RHEA-COMP:11060"/>
        <dbReference type="Rhea" id="RHEA-COMP:11605"/>
        <dbReference type="ChEBI" id="CHEBI:15378"/>
        <dbReference type="ChEBI" id="CHEBI:30013"/>
        <dbReference type="ChEBI" id="CHEBI:30616"/>
        <dbReference type="ChEBI" id="CHEBI:61977"/>
        <dbReference type="ChEBI" id="CHEBI:456216"/>
        <dbReference type="EC" id="2.7.11.1"/>
    </reaction>
</comment>
<gene>
    <name evidence="14" type="ORF">E4U56_001575</name>
    <name evidence="15" type="ORF">E4U57_001609</name>
</gene>
<evidence type="ECO:0000256" key="5">
    <source>
        <dbReference type="ARBA" id="ARBA00022553"/>
    </source>
</evidence>
<evidence type="ECO:0000256" key="4">
    <source>
        <dbReference type="ARBA" id="ARBA00022527"/>
    </source>
</evidence>
<feature type="region of interest" description="Disordered" evidence="12">
    <location>
        <begin position="451"/>
        <end position="541"/>
    </location>
</feature>
<dbReference type="GO" id="GO:0005524">
    <property type="term" value="F:ATP binding"/>
    <property type="evidence" value="ECO:0007669"/>
    <property type="project" value="UniProtKB-KW"/>
</dbReference>
<dbReference type="InterPro" id="IPR000719">
    <property type="entry name" value="Prot_kinase_dom"/>
</dbReference>
<dbReference type="PROSITE" id="PS50011">
    <property type="entry name" value="PROTEIN_KINASE_DOM"/>
    <property type="match status" value="1"/>
</dbReference>
<evidence type="ECO:0000313" key="14">
    <source>
        <dbReference type="EMBL" id="KAG5965768.1"/>
    </source>
</evidence>
<dbReference type="Proteomes" id="UP000784919">
    <property type="component" value="Unassembled WGS sequence"/>
</dbReference>
<keyword evidence="16" id="KW-1185">Reference proteome</keyword>
<feature type="region of interest" description="Disordered" evidence="12">
    <location>
        <begin position="767"/>
        <end position="799"/>
    </location>
</feature>
<feature type="compositionally biased region" description="Basic and acidic residues" evidence="12">
    <location>
        <begin position="818"/>
        <end position="829"/>
    </location>
</feature>
<dbReference type="OrthoDB" id="2018507at2759"/>
<keyword evidence="5" id="KW-0597">Phosphoprotein</keyword>
<evidence type="ECO:0000256" key="1">
    <source>
        <dbReference type="ARBA" id="ARBA00004496"/>
    </source>
</evidence>
<dbReference type="Pfam" id="PF00069">
    <property type="entry name" value="Pkinase"/>
    <property type="match status" value="1"/>
</dbReference>
<evidence type="ECO:0000256" key="10">
    <source>
        <dbReference type="ARBA" id="ARBA00047899"/>
    </source>
</evidence>
<dbReference type="EC" id="2.7.11.1" evidence="2"/>
<protein>
    <recommendedName>
        <fullName evidence="2">non-specific serine/threonine protein kinase</fullName>
        <ecNumber evidence="2">2.7.11.1</ecNumber>
    </recommendedName>
</protein>
<feature type="compositionally biased region" description="Low complexity" evidence="12">
    <location>
        <begin position="945"/>
        <end position="954"/>
    </location>
</feature>
<dbReference type="PROSITE" id="PS00108">
    <property type="entry name" value="PROTEIN_KINASE_ST"/>
    <property type="match status" value="1"/>
</dbReference>
<evidence type="ECO:0000256" key="8">
    <source>
        <dbReference type="ARBA" id="ARBA00022777"/>
    </source>
</evidence>
<keyword evidence="9" id="KW-0067">ATP-binding</keyword>
<feature type="compositionally biased region" description="Polar residues" evidence="12">
    <location>
        <begin position="928"/>
        <end position="944"/>
    </location>
</feature>
<dbReference type="InterPro" id="IPR011009">
    <property type="entry name" value="Kinase-like_dom_sf"/>
</dbReference>
<feature type="compositionally biased region" description="Polar residues" evidence="12">
    <location>
        <begin position="455"/>
        <end position="474"/>
    </location>
</feature>
<evidence type="ECO:0000256" key="12">
    <source>
        <dbReference type="SAM" id="MobiDB-lite"/>
    </source>
</evidence>
<dbReference type="CDD" id="cd14037">
    <property type="entry name" value="STKc_NAK_like"/>
    <property type="match status" value="1"/>
</dbReference>
<keyword evidence="8" id="KW-0418">Kinase</keyword>
<dbReference type="EMBL" id="SRPR01000016">
    <property type="protein sequence ID" value="KAG5966906.1"/>
    <property type="molecule type" value="Genomic_DNA"/>
</dbReference>
<dbReference type="PANTHER" id="PTHR22967">
    <property type="entry name" value="SERINE/THREONINE PROTEIN KINASE"/>
    <property type="match status" value="1"/>
</dbReference>
<dbReference type="Proteomes" id="UP000742024">
    <property type="component" value="Unassembled WGS sequence"/>
</dbReference>
<feature type="compositionally biased region" description="Polar residues" evidence="12">
    <location>
        <begin position="340"/>
        <end position="360"/>
    </location>
</feature>
<dbReference type="InterPro" id="IPR008271">
    <property type="entry name" value="Ser/Thr_kinase_AS"/>
</dbReference>
<name>A0A9P7MR75_9HYPO</name>
<evidence type="ECO:0000313" key="17">
    <source>
        <dbReference type="Proteomes" id="UP000784919"/>
    </source>
</evidence>
<accession>A0A9P7MR75</accession>
<dbReference type="Gene3D" id="1.10.510.10">
    <property type="entry name" value="Transferase(Phosphotransferase) domain 1"/>
    <property type="match status" value="1"/>
</dbReference>
<dbReference type="GO" id="GO:0004674">
    <property type="term" value="F:protein serine/threonine kinase activity"/>
    <property type="evidence" value="ECO:0007669"/>
    <property type="project" value="UniProtKB-KW"/>
</dbReference>
<feature type="region of interest" description="Disordered" evidence="12">
    <location>
        <begin position="818"/>
        <end position="987"/>
    </location>
</feature>
<feature type="region of interest" description="Disordered" evidence="12">
    <location>
        <begin position="564"/>
        <end position="708"/>
    </location>
</feature>
<dbReference type="GO" id="GO:0000147">
    <property type="term" value="P:actin cortical patch assembly"/>
    <property type="evidence" value="ECO:0007669"/>
    <property type="project" value="TreeGrafter"/>
</dbReference>
<evidence type="ECO:0000256" key="11">
    <source>
        <dbReference type="ARBA" id="ARBA00048679"/>
    </source>
</evidence>
<evidence type="ECO:0000256" key="6">
    <source>
        <dbReference type="ARBA" id="ARBA00022679"/>
    </source>
</evidence>
<feature type="compositionally biased region" description="Polar residues" evidence="12">
    <location>
        <begin position="564"/>
        <end position="575"/>
    </location>
</feature>
<comment type="caution">
    <text evidence="14">The sequence shown here is derived from an EMBL/GenBank/DDBJ whole genome shotgun (WGS) entry which is preliminary data.</text>
</comment>
<keyword evidence="3" id="KW-0963">Cytoplasm</keyword>
<feature type="region of interest" description="Disordered" evidence="12">
    <location>
        <begin position="1"/>
        <end position="39"/>
    </location>
</feature>
<feature type="compositionally biased region" description="Polar residues" evidence="12">
    <location>
        <begin position="855"/>
        <end position="886"/>
    </location>
</feature>
<dbReference type="EMBL" id="SRPS01000145">
    <property type="protein sequence ID" value="KAG5965768.1"/>
    <property type="molecule type" value="Genomic_DNA"/>
</dbReference>
<evidence type="ECO:0000256" key="3">
    <source>
        <dbReference type="ARBA" id="ARBA00022490"/>
    </source>
</evidence>
<comment type="subcellular location">
    <subcellularLocation>
        <location evidence="1">Cytoplasm</location>
    </subcellularLocation>
</comment>
<dbReference type="SUPFAM" id="SSF56112">
    <property type="entry name" value="Protein kinase-like (PK-like)"/>
    <property type="match status" value="1"/>
</dbReference>
<evidence type="ECO:0000256" key="2">
    <source>
        <dbReference type="ARBA" id="ARBA00012513"/>
    </source>
</evidence>
<dbReference type="GO" id="GO:0005737">
    <property type="term" value="C:cytoplasm"/>
    <property type="evidence" value="ECO:0007669"/>
    <property type="project" value="UniProtKB-SubCell"/>
</dbReference>
<evidence type="ECO:0000313" key="15">
    <source>
        <dbReference type="EMBL" id="KAG5966906.1"/>
    </source>
</evidence>
<comment type="catalytic activity">
    <reaction evidence="11">
        <text>L-seryl-[protein] + ATP = O-phospho-L-seryl-[protein] + ADP + H(+)</text>
        <dbReference type="Rhea" id="RHEA:17989"/>
        <dbReference type="Rhea" id="RHEA-COMP:9863"/>
        <dbReference type="Rhea" id="RHEA-COMP:11604"/>
        <dbReference type="ChEBI" id="CHEBI:15378"/>
        <dbReference type="ChEBI" id="CHEBI:29999"/>
        <dbReference type="ChEBI" id="CHEBI:30616"/>
        <dbReference type="ChEBI" id="CHEBI:83421"/>
        <dbReference type="ChEBI" id="CHEBI:456216"/>
        <dbReference type="EC" id="2.7.11.1"/>
    </reaction>
</comment>